<dbReference type="CDD" id="cd00303">
    <property type="entry name" value="retropepsin_like"/>
    <property type="match status" value="1"/>
</dbReference>
<dbReference type="InterPro" id="IPR005162">
    <property type="entry name" value="Retrotrans_gag_dom"/>
</dbReference>
<feature type="compositionally biased region" description="Basic and acidic residues" evidence="1">
    <location>
        <begin position="343"/>
        <end position="356"/>
    </location>
</feature>
<dbReference type="PROSITE" id="PS50878">
    <property type="entry name" value="RT_POL"/>
    <property type="match status" value="1"/>
</dbReference>
<dbReference type="Pfam" id="PF08284">
    <property type="entry name" value="RVP_2"/>
    <property type="match status" value="1"/>
</dbReference>
<feature type="compositionally biased region" description="Low complexity" evidence="1">
    <location>
        <begin position="147"/>
        <end position="168"/>
    </location>
</feature>
<dbReference type="SUPFAM" id="SSF56672">
    <property type="entry name" value="DNA/RNA polymerases"/>
    <property type="match status" value="1"/>
</dbReference>
<dbReference type="Pfam" id="PF03732">
    <property type="entry name" value="Retrotrans_gag"/>
    <property type="match status" value="1"/>
</dbReference>
<dbReference type="Gene3D" id="2.40.70.10">
    <property type="entry name" value="Acid Proteases"/>
    <property type="match status" value="1"/>
</dbReference>
<dbReference type="Proteomes" id="UP000012065">
    <property type="component" value="Unassembled WGS sequence"/>
</dbReference>
<feature type="compositionally biased region" description="Polar residues" evidence="1">
    <location>
        <begin position="1"/>
        <end position="10"/>
    </location>
</feature>
<dbReference type="PANTHER" id="PTHR24559">
    <property type="entry name" value="TRANSPOSON TY3-I GAG-POL POLYPROTEIN"/>
    <property type="match status" value="1"/>
</dbReference>
<protein>
    <submittedName>
        <fullName evidence="3">Retrotransposable element Tf2 155 kDa protein type 1</fullName>
    </submittedName>
</protein>
<dbReference type="Gene3D" id="3.10.10.10">
    <property type="entry name" value="HIV Type 1 Reverse Transcriptase, subunit A, domain 1"/>
    <property type="match status" value="1"/>
</dbReference>
<dbReference type="CDD" id="cd01647">
    <property type="entry name" value="RT_LTR"/>
    <property type="match status" value="1"/>
</dbReference>
<comment type="caution">
    <text evidence="3">The sequence shown here is derived from an EMBL/GenBank/DDBJ whole genome shotgun (WGS) entry which is preliminary data.</text>
</comment>
<organism evidence="3 4">
    <name type="scientific">Thanatephorus cucumeris (strain AG1-IB / isolate 7/3/14)</name>
    <name type="common">Lettuce bottom rot fungus</name>
    <name type="synonym">Rhizoctonia solani</name>
    <dbReference type="NCBI Taxonomy" id="1108050"/>
    <lineage>
        <taxon>Eukaryota</taxon>
        <taxon>Fungi</taxon>
        <taxon>Dikarya</taxon>
        <taxon>Basidiomycota</taxon>
        <taxon>Agaricomycotina</taxon>
        <taxon>Agaricomycetes</taxon>
        <taxon>Cantharellales</taxon>
        <taxon>Ceratobasidiaceae</taxon>
        <taxon>Rhizoctonia</taxon>
        <taxon>Rhizoctonia solani AG-1</taxon>
    </lineage>
</organism>
<gene>
    <name evidence="3" type="ORF">BN14_07160</name>
</gene>
<dbReference type="AlphaFoldDB" id="M5C0W1"/>
<dbReference type="InterPro" id="IPR000477">
    <property type="entry name" value="RT_dom"/>
</dbReference>
<reference evidence="3 4" key="1">
    <citation type="journal article" date="2013" name="J. Biotechnol.">
        <title>Establishment and interpretation of the genome sequence of the phytopathogenic fungus Rhizoctonia solani AG1-IB isolate 7/3/14.</title>
        <authorList>
            <person name="Wibberg D.W."/>
            <person name="Jelonek L.J."/>
            <person name="Rupp O.R."/>
            <person name="Hennig M.H."/>
            <person name="Eikmeyer F.E."/>
            <person name="Goesmann A.G."/>
            <person name="Hartmann A.H."/>
            <person name="Borriss R.B."/>
            <person name="Grosch R.G."/>
            <person name="Puehler A.P."/>
            <person name="Schlueter A.S."/>
        </authorList>
    </citation>
    <scope>NUCLEOTIDE SEQUENCE [LARGE SCALE GENOMIC DNA]</scope>
    <source>
        <strain evidence="4">AG1-IB / isolate 7/3/14</strain>
    </source>
</reference>
<dbReference type="PANTHER" id="PTHR24559:SF440">
    <property type="entry name" value="RIBONUCLEASE H"/>
    <property type="match status" value="1"/>
</dbReference>
<evidence type="ECO:0000313" key="4">
    <source>
        <dbReference type="Proteomes" id="UP000012065"/>
    </source>
</evidence>
<feature type="region of interest" description="Disordered" evidence="1">
    <location>
        <begin position="128"/>
        <end position="172"/>
    </location>
</feature>
<accession>M5C0W1</accession>
<dbReference type="InterPro" id="IPR043128">
    <property type="entry name" value="Rev_trsase/Diguanyl_cyclase"/>
</dbReference>
<dbReference type="HOGENOM" id="CLU_000384_19_0_1"/>
<evidence type="ECO:0000313" key="3">
    <source>
        <dbReference type="EMBL" id="CCO33091.1"/>
    </source>
</evidence>
<feature type="domain" description="Reverse transcriptase" evidence="2">
    <location>
        <begin position="611"/>
        <end position="789"/>
    </location>
</feature>
<name>M5C0W1_THACB</name>
<dbReference type="InterPro" id="IPR053134">
    <property type="entry name" value="RNA-dir_DNA_polymerase"/>
</dbReference>
<dbReference type="SUPFAM" id="SSF50630">
    <property type="entry name" value="Acid proteases"/>
    <property type="match status" value="1"/>
</dbReference>
<proteinExistence type="predicted"/>
<dbReference type="InterPro" id="IPR043502">
    <property type="entry name" value="DNA/RNA_pol_sf"/>
</dbReference>
<sequence length="798" mass="88499">MAANSRPASRNSDRNPPVGSLLQEADQSEALGVQSASLESIQRLIILLTGQVASLSQQIRDRDQEFQDLRAMVEETNQAVTRAGPSTPEVKPTGADVQQTPRAFGLWGNKPNPALATAATINPSGASQRALPSFALPANPVKPPPSSRSASSRQSSRSPSPNRASAAPTLGALTKVKVKAPEPYKGGVGADAKQWLARMMGWLTISGSQFSSNKDIIMFLLINMEGSAAAWALPHIALIGEKRAVIKTPDDFQREFRKAFDDPDATAAAERKITKLVQTTTAAAYTAEFRTLQLEIEWNESALRAQYQRGLNWQVRTQIAMMTPQPPSLEALMEAAVRIDNVRRELEVSRPPRENRPGNSSKTSSAPNKGTSTGTPVKPGDPHYVSKEEIDKRRANNQCIKWPPATARRKAPIGPVDSIEFLKGQAEINTLIDSGATANFISPTLIEQLKIPTITLDKPRTVTMLDGSNPKQGKIWKKANLTFSFDGRTMTHDFLVSPIGSHSAILGIKWLEKESPEIDWSTRQLSLPIASPEIATIAQEEEADDSPLSGIPEQYHVYAKVFGEEEFNKLPPHCHYDIGIELTDEGPLNSPLYSMTDAESVTLKEWLEAELKAGKIRPSKSSISSPVMFVPKKDGSRRLVVDYRRLNNRTKKNVYPLPRPDDLMSKLRGAKIFTKLDLRWGYNNVRVKEGDEWKTAFRTKYGLFESLVMTFGLTNAPAAFQYFMNDLFQDLLDVYVIIYLDDILIFSENEAEHEFHVHEVLQRLETAQLFCKGSKCEFHRTRSKNGQSLQQSNKSNPS</sequence>
<evidence type="ECO:0000259" key="2">
    <source>
        <dbReference type="PROSITE" id="PS50878"/>
    </source>
</evidence>
<feature type="region of interest" description="Disordered" evidence="1">
    <location>
        <begin position="343"/>
        <end position="407"/>
    </location>
</feature>
<dbReference type="InterPro" id="IPR021109">
    <property type="entry name" value="Peptidase_aspartic_dom_sf"/>
</dbReference>
<dbReference type="Pfam" id="PF00078">
    <property type="entry name" value="RVT_1"/>
    <property type="match status" value="1"/>
</dbReference>
<evidence type="ECO:0000256" key="1">
    <source>
        <dbReference type="SAM" id="MobiDB-lite"/>
    </source>
</evidence>
<dbReference type="Gene3D" id="3.30.70.270">
    <property type="match status" value="1"/>
</dbReference>
<dbReference type="EMBL" id="CAOJ01010926">
    <property type="protein sequence ID" value="CCO33091.1"/>
    <property type="molecule type" value="Genomic_DNA"/>
</dbReference>
<feature type="region of interest" description="Disordered" evidence="1">
    <location>
        <begin position="1"/>
        <end position="26"/>
    </location>
</feature>
<feature type="compositionally biased region" description="Basic and acidic residues" evidence="1">
    <location>
        <begin position="380"/>
        <end position="394"/>
    </location>
</feature>
<feature type="compositionally biased region" description="Polar residues" evidence="1">
    <location>
        <begin position="357"/>
        <end position="375"/>
    </location>
</feature>